<evidence type="ECO:0000313" key="2">
    <source>
        <dbReference type="Proteomes" id="UP000053257"/>
    </source>
</evidence>
<keyword evidence="2" id="KW-1185">Reference proteome</keyword>
<proteinExistence type="predicted"/>
<dbReference type="AlphaFoldDB" id="A0A0C3S1X9"/>
<dbReference type="HOGENOM" id="CLU_2638896_0_0_1"/>
<organism evidence="1 2">
    <name type="scientific">Phlebiopsis gigantea (strain 11061_1 CR5-6)</name>
    <name type="common">White-rot fungus</name>
    <name type="synonym">Peniophora gigantea</name>
    <dbReference type="NCBI Taxonomy" id="745531"/>
    <lineage>
        <taxon>Eukaryota</taxon>
        <taxon>Fungi</taxon>
        <taxon>Dikarya</taxon>
        <taxon>Basidiomycota</taxon>
        <taxon>Agaricomycotina</taxon>
        <taxon>Agaricomycetes</taxon>
        <taxon>Polyporales</taxon>
        <taxon>Phanerochaetaceae</taxon>
        <taxon>Phlebiopsis</taxon>
    </lineage>
</organism>
<dbReference type="EMBL" id="KN840615">
    <property type="protein sequence ID" value="KIP03442.1"/>
    <property type="molecule type" value="Genomic_DNA"/>
</dbReference>
<dbReference type="Proteomes" id="UP000053257">
    <property type="component" value="Unassembled WGS sequence"/>
</dbReference>
<gene>
    <name evidence="1" type="ORF">PHLGIDRAFT_238058</name>
</gene>
<evidence type="ECO:0000313" key="1">
    <source>
        <dbReference type="EMBL" id="KIP03442.1"/>
    </source>
</evidence>
<reference evidence="1 2" key="1">
    <citation type="journal article" date="2014" name="PLoS Genet.">
        <title>Analysis of the Phlebiopsis gigantea genome, transcriptome and secretome provides insight into its pioneer colonization strategies of wood.</title>
        <authorList>
            <person name="Hori C."/>
            <person name="Ishida T."/>
            <person name="Igarashi K."/>
            <person name="Samejima M."/>
            <person name="Suzuki H."/>
            <person name="Master E."/>
            <person name="Ferreira P."/>
            <person name="Ruiz-Duenas F.J."/>
            <person name="Held B."/>
            <person name="Canessa P."/>
            <person name="Larrondo L.F."/>
            <person name="Schmoll M."/>
            <person name="Druzhinina I.S."/>
            <person name="Kubicek C.P."/>
            <person name="Gaskell J.A."/>
            <person name="Kersten P."/>
            <person name="St John F."/>
            <person name="Glasner J."/>
            <person name="Sabat G."/>
            <person name="Splinter BonDurant S."/>
            <person name="Syed K."/>
            <person name="Yadav J."/>
            <person name="Mgbeahuruike A.C."/>
            <person name="Kovalchuk A."/>
            <person name="Asiegbu F.O."/>
            <person name="Lackner G."/>
            <person name="Hoffmeister D."/>
            <person name="Rencoret J."/>
            <person name="Gutierrez A."/>
            <person name="Sun H."/>
            <person name="Lindquist E."/>
            <person name="Barry K."/>
            <person name="Riley R."/>
            <person name="Grigoriev I.V."/>
            <person name="Henrissat B."/>
            <person name="Kues U."/>
            <person name="Berka R.M."/>
            <person name="Martinez A.T."/>
            <person name="Covert S.F."/>
            <person name="Blanchette R.A."/>
            <person name="Cullen D."/>
        </authorList>
    </citation>
    <scope>NUCLEOTIDE SEQUENCE [LARGE SCALE GENOMIC DNA]</scope>
    <source>
        <strain evidence="1 2">11061_1 CR5-6</strain>
    </source>
</reference>
<sequence>MSGLNRWSVSCDPPFTTPYPQHRRFPFVYPLPLYRELIPEPPGCATKHATSHVPRTTRVVYAYKCTRHLRCDSHGPR</sequence>
<accession>A0A0C3S1X9</accession>
<name>A0A0C3S1X9_PHLG1</name>
<protein>
    <submittedName>
        <fullName evidence="1">Uncharacterized protein</fullName>
    </submittedName>
</protein>